<feature type="transmembrane region" description="Helical" evidence="1">
    <location>
        <begin position="274"/>
        <end position="294"/>
    </location>
</feature>
<sequence>MSKLKISFSYLLFLLVSFITVFVLAHHGTMFIGDDSSFIFSRILEFNADFSQHNNPSNLYSFNTFGNIGSAVQNFYPNKILYIFLFFNFFTHNLITSYYVGIFFILFVGFLIAYHSFLAFNNYKGQAIIFALAFGLSNYQLSNIVTRFDIGEWTAIFLMPLILVGFYKIMKFNSIQGMFMLALGLAGVLAVHVLSVLLITLILALIWIAVICISQQQIVVKTWKIFCAYLIMLILNMPFIINLFKLHQLIHQPTVEKLPFNNVISYAQLITNSLANQIALSLGIFFIFVFIYGILNFNKFAPIYKFIFIITISISMLATNIFPWAIFNNSFIKVIQFPWRFIGLNSIFVALLLAYIYGHLVNLIHKKLKINYFIPLCVAIASILAVQLSTYANIVTIYRSSAVSLVVPTKETVAAMITHHAQRPKGTQIYNYDSLEAMANTVNLTYKTTDYWPQKSVPFMQSILMQQVLSPNNQAHLVGQPKQRNNVVTINVVSQKVHVNLDLPILNYANQYTMFVNGKKTSYTVSKRGTLEFNTPAKQIQIKLLPKLTPLYHNLNLISNILWIAIILGLVINMLFKRFKPQFAFD</sequence>
<keyword evidence="1" id="KW-1133">Transmembrane helix</keyword>
<dbReference type="Proteomes" id="UP000549765">
    <property type="component" value="Unassembled WGS sequence"/>
</dbReference>
<feature type="transmembrane region" description="Helical" evidence="1">
    <location>
        <begin position="153"/>
        <end position="170"/>
    </location>
</feature>
<feature type="transmembrane region" description="Helical" evidence="1">
    <location>
        <begin position="123"/>
        <end position="141"/>
    </location>
</feature>
<dbReference type="AlphaFoldDB" id="A0A7X6N578"/>
<feature type="transmembrane region" description="Helical" evidence="1">
    <location>
        <begin position="557"/>
        <end position="576"/>
    </location>
</feature>
<keyword evidence="3" id="KW-1185">Reference proteome</keyword>
<dbReference type="RefSeq" id="WP_168721958.1">
    <property type="nucleotide sequence ID" value="NZ_JAAXPN010000004.1"/>
</dbReference>
<comment type="caution">
    <text evidence="2">The sequence shown here is derived from an EMBL/GenBank/DDBJ whole genome shotgun (WGS) entry which is preliminary data.</text>
</comment>
<feature type="transmembrane region" description="Helical" evidence="1">
    <location>
        <begin position="75"/>
        <end position="91"/>
    </location>
</feature>
<gene>
    <name evidence="2" type="ORF">HF964_04965</name>
</gene>
<name>A0A7X6N578_9LACO</name>
<evidence type="ECO:0000313" key="2">
    <source>
        <dbReference type="EMBL" id="NKZ24158.1"/>
    </source>
</evidence>
<feature type="transmembrane region" description="Helical" evidence="1">
    <location>
        <begin position="225"/>
        <end position="244"/>
    </location>
</feature>
<keyword evidence="1" id="KW-0472">Membrane</keyword>
<feature type="transmembrane region" description="Helical" evidence="1">
    <location>
        <begin position="370"/>
        <end position="392"/>
    </location>
</feature>
<dbReference type="EMBL" id="JAAXPN010000004">
    <property type="protein sequence ID" value="NKZ24158.1"/>
    <property type="molecule type" value="Genomic_DNA"/>
</dbReference>
<feature type="transmembrane region" description="Helical" evidence="1">
    <location>
        <begin position="182"/>
        <end position="213"/>
    </location>
</feature>
<organism evidence="2 3">
    <name type="scientific">Periweissella fabalis</name>
    <dbReference type="NCBI Taxonomy" id="1070421"/>
    <lineage>
        <taxon>Bacteria</taxon>
        <taxon>Bacillati</taxon>
        <taxon>Bacillota</taxon>
        <taxon>Bacilli</taxon>
        <taxon>Lactobacillales</taxon>
        <taxon>Lactobacillaceae</taxon>
        <taxon>Periweissella</taxon>
    </lineage>
</organism>
<evidence type="ECO:0000256" key="1">
    <source>
        <dbReference type="SAM" id="Phobius"/>
    </source>
</evidence>
<feature type="transmembrane region" description="Helical" evidence="1">
    <location>
        <begin position="98"/>
        <end position="117"/>
    </location>
</feature>
<reference evidence="2 3" key="1">
    <citation type="submission" date="2020-04" db="EMBL/GenBank/DDBJ databases">
        <title>MicrobeNet Type strains.</title>
        <authorList>
            <person name="Nicholson A.C."/>
        </authorList>
    </citation>
    <scope>NUCLEOTIDE SEQUENCE [LARGE SCALE GENOMIC DNA]</scope>
    <source>
        <strain evidence="2 3">CCUG 61472</strain>
    </source>
</reference>
<evidence type="ECO:0000313" key="3">
    <source>
        <dbReference type="Proteomes" id="UP000549765"/>
    </source>
</evidence>
<accession>A0A7X6N578</accession>
<protein>
    <submittedName>
        <fullName evidence="2">Uncharacterized protein</fullName>
    </submittedName>
</protein>
<proteinExistence type="predicted"/>
<keyword evidence="1" id="KW-0812">Transmembrane</keyword>
<feature type="transmembrane region" description="Helical" evidence="1">
    <location>
        <begin position="306"/>
        <end position="327"/>
    </location>
</feature>
<feature type="transmembrane region" description="Helical" evidence="1">
    <location>
        <begin position="339"/>
        <end position="358"/>
    </location>
</feature>